<evidence type="ECO:0000313" key="8">
    <source>
        <dbReference type="EMBL" id="SHJ05247.1"/>
    </source>
</evidence>
<protein>
    <submittedName>
        <fullName evidence="8">Uncharacterized integral membrane protein</fullName>
    </submittedName>
</protein>
<feature type="transmembrane region" description="Helical" evidence="6">
    <location>
        <begin position="46"/>
        <end position="67"/>
    </location>
</feature>
<accession>A0A1M6G623</accession>
<dbReference type="RefSeq" id="WP_072868732.1">
    <property type="nucleotide sequence ID" value="NZ_FQZM01000018.1"/>
</dbReference>
<dbReference type="InterPro" id="IPR010445">
    <property type="entry name" value="LapA_dom"/>
</dbReference>
<organism evidence="8 9">
    <name type="scientific">Desulfofundulus thermosubterraneus DSM 16057</name>
    <dbReference type="NCBI Taxonomy" id="1121432"/>
    <lineage>
        <taxon>Bacteria</taxon>
        <taxon>Bacillati</taxon>
        <taxon>Bacillota</taxon>
        <taxon>Clostridia</taxon>
        <taxon>Eubacteriales</taxon>
        <taxon>Peptococcaceae</taxon>
        <taxon>Desulfofundulus</taxon>
    </lineage>
</organism>
<dbReference type="OrthoDB" id="2088264at2"/>
<reference evidence="9" key="1">
    <citation type="submission" date="2016-11" db="EMBL/GenBank/DDBJ databases">
        <authorList>
            <person name="Varghese N."/>
            <person name="Submissions S."/>
        </authorList>
    </citation>
    <scope>NUCLEOTIDE SEQUENCE [LARGE SCALE GENOMIC DNA]</scope>
    <source>
        <strain evidence="9">DSM 16057</strain>
    </source>
</reference>
<evidence type="ECO:0000256" key="3">
    <source>
        <dbReference type="ARBA" id="ARBA00022989"/>
    </source>
</evidence>
<dbReference type="STRING" id="1121432.SAMN02745219_01638"/>
<keyword evidence="9" id="KW-1185">Reference proteome</keyword>
<evidence type="ECO:0000256" key="5">
    <source>
        <dbReference type="SAM" id="MobiDB-lite"/>
    </source>
</evidence>
<keyword evidence="3 6" id="KW-1133">Transmembrane helix</keyword>
<feature type="region of interest" description="Disordered" evidence="5">
    <location>
        <begin position="92"/>
        <end position="122"/>
    </location>
</feature>
<evidence type="ECO:0000259" key="7">
    <source>
        <dbReference type="Pfam" id="PF06305"/>
    </source>
</evidence>
<proteinExistence type="predicted"/>
<keyword evidence="4 6" id="KW-0472">Membrane</keyword>
<sequence length="122" mass="13374">MSKAQIYFVLALVLAVLVAVFAVQNLEPVSINFLFWHLDGISKVLVILFSTMAGALAVLFLGVWWHFRRYLYIRRLEGEVQKLRGELNSCKKAAGLPPAGESSDVGSSLGEAGTEKQNGTYA</sequence>
<dbReference type="Pfam" id="PF06305">
    <property type="entry name" value="LapA_dom"/>
    <property type="match status" value="1"/>
</dbReference>
<evidence type="ECO:0000256" key="4">
    <source>
        <dbReference type="ARBA" id="ARBA00023136"/>
    </source>
</evidence>
<feature type="domain" description="Lipopolysaccharide assembly protein A" evidence="7">
    <location>
        <begin position="24"/>
        <end position="88"/>
    </location>
</feature>
<dbReference type="Proteomes" id="UP000184529">
    <property type="component" value="Unassembled WGS sequence"/>
</dbReference>
<evidence type="ECO:0000313" key="9">
    <source>
        <dbReference type="Proteomes" id="UP000184529"/>
    </source>
</evidence>
<dbReference type="EMBL" id="FQZM01000018">
    <property type="protein sequence ID" value="SHJ05247.1"/>
    <property type="molecule type" value="Genomic_DNA"/>
</dbReference>
<name>A0A1M6G623_9FIRM</name>
<evidence type="ECO:0000256" key="2">
    <source>
        <dbReference type="ARBA" id="ARBA00022692"/>
    </source>
</evidence>
<evidence type="ECO:0000256" key="1">
    <source>
        <dbReference type="ARBA" id="ARBA00022475"/>
    </source>
</evidence>
<dbReference type="PANTHER" id="PTHR41335">
    <property type="entry name" value="MEMBRANE PROTEIN-RELATED"/>
    <property type="match status" value="1"/>
</dbReference>
<dbReference type="PANTHER" id="PTHR41335:SF1">
    <property type="entry name" value="MEMBRANE PROTEIN"/>
    <property type="match status" value="1"/>
</dbReference>
<dbReference type="AlphaFoldDB" id="A0A1M6G623"/>
<evidence type="ECO:0000256" key="6">
    <source>
        <dbReference type="SAM" id="Phobius"/>
    </source>
</evidence>
<keyword evidence="2 6" id="KW-0812">Transmembrane</keyword>
<keyword evidence="1" id="KW-1003">Cell membrane</keyword>
<dbReference type="GO" id="GO:0005886">
    <property type="term" value="C:plasma membrane"/>
    <property type="evidence" value="ECO:0007669"/>
    <property type="project" value="InterPro"/>
</dbReference>
<gene>
    <name evidence="8" type="ORF">SAMN02745219_01638</name>
</gene>